<proteinExistence type="predicted"/>
<sequence length="624" mass="67372">MSHLAVIEGRKLPDNYAWYATAMWYRQFYGDPDSASITATAPEDDAVDYFEDDGSDPLPAEFDNPDYDEISEAEAIAFAAGDYTPSGWLKNKKLRILPLGDSITSGVQSSDGNGYRKDLLNILEVDPASAPQRLDSLVGKLVAACPDATIIVSRIIPSSNGGTASLIKPFNKAVAEFMAQRAIRSVGSKILVVREAQKTQEVQDRTPASRSPSRHSAAWVRLLSYNSDKVSVLVANILNGPDYVLDKAWKSVIDQAASQGKKVIGYIRTGYLGIEQDVDKWYELYGSSLGGIFFDEGWPECGPNNIYADVYAYINNYTKRKYPGAFTVLNPGSPIAQCFENTMDTLLTFENSYEAYQSEYTPNDWTPKDPRKIWHIIFQVPQGQIAGVAALASSRHAGFVEITDDTQPNPYDNLPNEAYMQALIGAVAGGKPRAADPATFSGSYVAGLPADAAVSSSDYSSVTLTWSSVGSALGYAVYKNGVRVVELPPFMTRATIAMLEPGTSGMTFEVRTILATGSGGQSRSLSGSTKSLPSTGTVSNVGFTTDGNTATYKADVLVPYGFVRLFLGIKQPDPGIGRGWPIHSPALGGPSGETAFHQIVNYLVEGYAPLNNVFKGTLRHYGSV</sequence>
<dbReference type="Gene3D" id="2.60.40.10">
    <property type="entry name" value="Immunoglobulins"/>
    <property type="match status" value="1"/>
</dbReference>
<reference evidence="1 2" key="1">
    <citation type="journal article" date="2012" name="Eukaryot. Cell">
        <title>Genome sequence of the fungus Glarea lozoyensis: the first genome sequence of a species from the Helotiaceae family.</title>
        <authorList>
            <person name="Youssar L."/>
            <person name="Gruening B.A."/>
            <person name="Erxleben A."/>
            <person name="Guenther S."/>
            <person name="Huettel W."/>
        </authorList>
    </citation>
    <scope>NUCLEOTIDE SEQUENCE [LARGE SCALE GENOMIC DNA]</scope>
    <source>
        <strain evidence="2">ATCC 74030 / MF5533</strain>
    </source>
</reference>
<evidence type="ECO:0000313" key="2">
    <source>
        <dbReference type="Proteomes" id="UP000005446"/>
    </source>
</evidence>
<dbReference type="InterPro" id="IPR013783">
    <property type="entry name" value="Ig-like_fold"/>
</dbReference>
<dbReference type="InterPro" id="IPR021986">
    <property type="entry name" value="Spherulin4"/>
</dbReference>
<dbReference type="SUPFAM" id="SSF52266">
    <property type="entry name" value="SGNH hydrolase"/>
    <property type="match status" value="1"/>
</dbReference>
<dbReference type="Pfam" id="PF12138">
    <property type="entry name" value="Spherulin4"/>
    <property type="match status" value="1"/>
</dbReference>
<dbReference type="PANTHER" id="PTHR35040">
    <property type="match status" value="1"/>
</dbReference>
<comment type="caution">
    <text evidence="1">The sequence shown here is derived from an EMBL/GenBank/DDBJ whole genome shotgun (WGS) entry which is preliminary data.</text>
</comment>
<keyword evidence="2" id="KW-1185">Reference proteome</keyword>
<dbReference type="Proteomes" id="UP000005446">
    <property type="component" value="Unassembled WGS sequence"/>
</dbReference>
<dbReference type="HOGENOM" id="CLU_438072_0_0_1"/>
<dbReference type="Gene3D" id="3.40.50.1110">
    <property type="entry name" value="SGNH hydrolase"/>
    <property type="match status" value="2"/>
</dbReference>
<protein>
    <recommendedName>
        <fullName evidence="3">Fibronectin type-III domain-containing protein</fullName>
    </recommendedName>
</protein>
<dbReference type="AlphaFoldDB" id="H0EDR7"/>
<evidence type="ECO:0008006" key="3">
    <source>
        <dbReference type="Google" id="ProtNLM"/>
    </source>
</evidence>
<accession>H0EDR7</accession>
<dbReference type="InterPro" id="IPR036514">
    <property type="entry name" value="SGNH_hydro_sf"/>
</dbReference>
<evidence type="ECO:0000313" key="1">
    <source>
        <dbReference type="EMBL" id="EHL03307.1"/>
    </source>
</evidence>
<dbReference type="PANTHER" id="PTHR35040:SF7">
    <property type="entry name" value="FIBRONECTIN TYPE-III DOMAIN-CONTAINING PROTEIN-RELATED"/>
    <property type="match status" value="1"/>
</dbReference>
<dbReference type="OrthoDB" id="1896086at2759"/>
<name>H0EDR7_GLAL7</name>
<organism evidence="1 2">
    <name type="scientific">Glarea lozoyensis (strain ATCC 74030 / MF5533)</name>
    <dbReference type="NCBI Taxonomy" id="1104152"/>
    <lineage>
        <taxon>Eukaryota</taxon>
        <taxon>Fungi</taxon>
        <taxon>Dikarya</taxon>
        <taxon>Ascomycota</taxon>
        <taxon>Pezizomycotina</taxon>
        <taxon>Leotiomycetes</taxon>
        <taxon>Helotiales</taxon>
        <taxon>Helotiaceae</taxon>
        <taxon>Glarea</taxon>
    </lineage>
</organism>
<dbReference type="InParanoid" id="H0EDR7"/>
<gene>
    <name evidence="1" type="ORF">M7I_0522</name>
</gene>
<dbReference type="EMBL" id="AGUE01000010">
    <property type="protein sequence ID" value="EHL03307.1"/>
    <property type="molecule type" value="Genomic_DNA"/>
</dbReference>